<evidence type="ECO:0000256" key="3">
    <source>
        <dbReference type="ARBA" id="ARBA00022741"/>
    </source>
</evidence>
<dbReference type="InterPro" id="IPR003593">
    <property type="entry name" value="AAA+_ATPase"/>
</dbReference>
<sequence>MKTVSKAGWRLLTRELAQRRRALAFLGAWSVLESLPALFSGLAVAAALDQGFLAGRPGIGLAWLGALGLAMVLQSLATRNTFPWLARIVEPIRDALVRTVVEAALRRAVDGEEGADGSVVSRLGRQAETVRNLVAALLRTFRPTLASMVLALVGLFALAPIVAAIVTPLVLLSLGLFAWLTRALAARQREMILAGERVTRVATDIFDGLRDVVAGGAVDTARETADRALRTEARARLVLARTSSLRTLIMALGGGVPVLLILLLSPWLLRPGRMTPGELVGATTYLVSTLDPALRSLTGTIASWGRQLGVLLHRIAETSAPSDVTAPRRDIRPVSYDLTVTGLTFAYGPKADPVIDDLTLRIPAGRHLAVVGPSGTGKSTLAMLLAGLATPQSGEVRLGGVPVTHVRVAEVALIPQEAYVFSGSLHENLIYLSPDTTRPELDRAVAALGMGELVKRLGGYSARLGVGGPALSAGERQHISLARVYLSPAKVIVLDEATCHLDAAAEARAEEAFAATGRTLIVIAHRISSARRADRVLLLDGTSAQLGSHDNLLIRSARYTDLVGNWDHQTTPVYPHVWWFPIVPSISPRGASR</sequence>
<keyword evidence="3" id="KW-0547">Nucleotide-binding</keyword>
<dbReference type="PROSITE" id="PS50893">
    <property type="entry name" value="ABC_TRANSPORTER_2"/>
    <property type="match status" value="1"/>
</dbReference>
<dbReference type="SUPFAM" id="SSF52540">
    <property type="entry name" value="P-loop containing nucleoside triphosphate hydrolases"/>
    <property type="match status" value="1"/>
</dbReference>
<dbReference type="InterPro" id="IPR011527">
    <property type="entry name" value="ABC1_TM_dom"/>
</dbReference>
<dbReference type="GO" id="GO:0005524">
    <property type="term" value="F:ATP binding"/>
    <property type="evidence" value="ECO:0007669"/>
    <property type="project" value="UniProtKB-KW"/>
</dbReference>
<evidence type="ECO:0000313" key="10">
    <source>
        <dbReference type="EMBL" id="GES13044.1"/>
    </source>
</evidence>
<evidence type="ECO:0000256" key="6">
    <source>
        <dbReference type="ARBA" id="ARBA00023136"/>
    </source>
</evidence>
<dbReference type="InterPro" id="IPR027417">
    <property type="entry name" value="P-loop_NTPase"/>
</dbReference>
<dbReference type="Gene3D" id="1.20.1560.10">
    <property type="entry name" value="ABC transporter type 1, transmembrane domain"/>
    <property type="match status" value="1"/>
</dbReference>
<evidence type="ECO:0000256" key="2">
    <source>
        <dbReference type="ARBA" id="ARBA00022692"/>
    </source>
</evidence>
<comment type="subcellular location">
    <subcellularLocation>
        <location evidence="1">Cell membrane</location>
        <topology evidence="1">Multi-pass membrane protein</topology>
    </subcellularLocation>
</comment>
<keyword evidence="6 7" id="KW-0472">Membrane</keyword>
<dbReference type="GO" id="GO:0140359">
    <property type="term" value="F:ABC-type transporter activity"/>
    <property type="evidence" value="ECO:0007669"/>
    <property type="project" value="InterPro"/>
</dbReference>
<evidence type="ECO:0000259" key="8">
    <source>
        <dbReference type="PROSITE" id="PS50893"/>
    </source>
</evidence>
<dbReference type="PANTHER" id="PTHR24221">
    <property type="entry name" value="ATP-BINDING CASSETTE SUB-FAMILY B"/>
    <property type="match status" value="1"/>
</dbReference>
<dbReference type="InterPro" id="IPR039421">
    <property type="entry name" value="Type_1_exporter"/>
</dbReference>
<feature type="domain" description="ABC transporter" evidence="8">
    <location>
        <begin position="338"/>
        <end position="566"/>
    </location>
</feature>
<reference evidence="10 11" key="1">
    <citation type="submission" date="2019-10" db="EMBL/GenBank/DDBJ databases">
        <title>Whole genome shotgun sequence of Acrocarpospora macrocephala NBRC 16266.</title>
        <authorList>
            <person name="Ichikawa N."/>
            <person name="Kimura A."/>
            <person name="Kitahashi Y."/>
            <person name="Komaki H."/>
            <person name="Oguchi A."/>
        </authorList>
    </citation>
    <scope>NUCLEOTIDE SEQUENCE [LARGE SCALE GENOMIC DNA]</scope>
    <source>
        <strain evidence="10 11">NBRC 16266</strain>
    </source>
</reference>
<dbReference type="Pfam" id="PF00664">
    <property type="entry name" value="ABC_membrane"/>
    <property type="match status" value="1"/>
</dbReference>
<dbReference type="SMART" id="SM00382">
    <property type="entry name" value="AAA"/>
    <property type="match status" value="1"/>
</dbReference>
<evidence type="ECO:0000256" key="4">
    <source>
        <dbReference type="ARBA" id="ARBA00022840"/>
    </source>
</evidence>
<proteinExistence type="predicted"/>
<keyword evidence="5 7" id="KW-1133">Transmembrane helix</keyword>
<dbReference type="Gene3D" id="3.40.50.300">
    <property type="entry name" value="P-loop containing nucleotide triphosphate hydrolases"/>
    <property type="match status" value="1"/>
</dbReference>
<evidence type="ECO:0000256" key="1">
    <source>
        <dbReference type="ARBA" id="ARBA00004651"/>
    </source>
</evidence>
<evidence type="ECO:0000256" key="7">
    <source>
        <dbReference type="SAM" id="Phobius"/>
    </source>
</evidence>
<dbReference type="GO" id="GO:0016887">
    <property type="term" value="F:ATP hydrolysis activity"/>
    <property type="evidence" value="ECO:0007669"/>
    <property type="project" value="InterPro"/>
</dbReference>
<dbReference type="Proteomes" id="UP000331127">
    <property type="component" value="Unassembled WGS sequence"/>
</dbReference>
<dbReference type="GO" id="GO:0034040">
    <property type="term" value="F:ATPase-coupled lipid transmembrane transporter activity"/>
    <property type="evidence" value="ECO:0007669"/>
    <property type="project" value="TreeGrafter"/>
</dbReference>
<dbReference type="RefSeq" id="WP_155358325.1">
    <property type="nucleotide sequence ID" value="NZ_BAAAHL010000044.1"/>
</dbReference>
<dbReference type="OrthoDB" id="9806127at2"/>
<dbReference type="SUPFAM" id="SSF90123">
    <property type="entry name" value="ABC transporter transmembrane region"/>
    <property type="match status" value="1"/>
</dbReference>
<dbReference type="InterPro" id="IPR036640">
    <property type="entry name" value="ABC1_TM_sf"/>
</dbReference>
<organism evidence="10 11">
    <name type="scientific">Acrocarpospora macrocephala</name>
    <dbReference type="NCBI Taxonomy" id="150177"/>
    <lineage>
        <taxon>Bacteria</taxon>
        <taxon>Bacillati</taxon>
        <taxon>Actinomycetota</taxon>
        <taxon>Actinomycetes</taxon>
        <taxon>Streptosporangiales</taxon>
        <taxon>Streptosporangiaceae</taxon>
        <taxon>Acrocarpospora</taxon>
    </lineage>
</organism>
<gene>
    <name evidence="10" type="ORF">Amac_066410</name>
</gene>
<feature type="transmembrane region" description="Helical" evidence="7">
    <location>
        <begin position="21"/>
        <end position="48"/>
    </location>
</feature>
<accession>A0A5M3WVV3</accession>
<feature type="transmembrane region" description="Helical" evidence="7">
    <location>
        <begin position="60"/>
        <end position="77"/>
    </location>
</feature>
<evidence type="ECO:0000313" key="11">
    <source>
        <dbReference type="Proteomes" id="UP000331127"/>
    </source>
</evidence>
<dbReference type="PANTHER" id="PTHR24221:SF654">
    <property type="entry name" value="ATP-BINDING CASSETTE SUB-FAMILY B MEMBER 6"/>
    <property type="match status" value="1"/>
</dbReference>
<keyword evidence="2 7" id="KW-0812">Transmembrane</keyword>
<keyword evidence="11" id="KW-1185">Reference proteome</keyword>
<feature type="transmembrane region" description="Helical" evidence="7">
    <location>
        <begin position="248"/>
        <end position="269"/>
    </location>
</feature>
<dbReference type="InterPro" id="IPR003439">
    <property type="entry name" value="ABC_transporter-like_ATP-bd"/>
</dbReference>
<protein>
    <submittedName>
        <fullName evidence="10">ABC transporter ATP-binding protein</fullName>
    </submittedName>
</protein>
<dbReference type="PROSITE" id="PS50929">
    <property type="entry name" value="ABC_TM1F"/>
    <property type="match status" value="1"/>
</dbReference>
<name>A0A5M3WVV3_9ACTN</name>
<dbReference type="Pfam" id="PF00005">
    <property type="entry name" value="ABC_tran"/>
    <property type="match status" value="1"/>
</dbReference>
<evidence type="ECO:0000256" key="5">
    <source>
        <dbReference type="ARBA" id="ARBA00022989"/>
    </source>
</evidence>
<feature type="domain" description="ABC transmembrane type-1" evidence="9">
    <location>
        <begin position="24"/>
        <end position="292"/>
    </location>
</feature>
<feature type="transmembrane region" description="Helical" evidence="7">
    <location>
        <begin position="149"/>
        <end position="180"/>
    </location>
</feature>
<comment type="caution">
    <text evidence="10">The sequence shown here is derived from an EMBL/GenBank/DDBJ whole genome shotgun (WGS) entry which is preliminary data.</text>
</comment>
<keyword evidence="4 10" id="KW-0067">ATP-binding</keyword>
<dbReference type="EMBL" id="BLAE01000042">
    <property type="protein sequence ID" value="GES13044.1"/>
    <property type="molecule type" value="Genomic_DNA"/>
</dbReference>
<evidence type="ECO:0000259" key="9">
    <source>
        <dbReference type="PROSITE" id="PS50929"/>
    </source>
</evidence>
<dbReference type="GO" id="GO:0005886">
    <property type="term" value="C:plasma membrane"/>
    <property type="evidence" value="ECO:0007669"/>
    <property type="project" value="UniProtKB-SubCell"/>
</dbReference>
<dbReference type="AlphaFoldDB" id="A0A5M3WVV3"/>